<gene>
    <name evidence="3" type="ORF">B0H15DRAFT_803715</name>
</gene>
<proteinExistence type="predicted"/>
<feature type="region of interest" description="Disordered" evidence="1">
    <location>
        <begin position="122"/>
        <end position="142"/>
    </location>
</feature>
<dbReference type="EMBL" id="JARJCN010000050">
    <property type="protein sequence ID" value="KAJ7081406.1"/>
    <property type="molecule type" value="Genomic_DNA"/>
</dbReference>
<dbReference type="AlphaFoldDB" id="A0AAD6XMG3"/>
<dbReference type="Pfam" id="PF20231">
    <property type="entry name" value="DUF6589"/>
    <property type="match status" value="1"/>
</dbReference>
<dbReference type="Proteomes" id="UP001222325">
    <property type="component" value="Unassembled WGS sequence"/>
</dbReference>
<comment type="caution">
    <text evidence="3">The sequence shown here is derived from an EMBL/GenBank/DDBJ whole genome shotgun (WGS) entry which is preliminary data.</text>
</comment>
<name>A0AAD6XMG3_9AGAR</name>
<protein>
    <recommendedName>
        <fullName evidence="2">DUF6589 domain-containing protein</fullName>
    </recommendedName>
</protein>
<dbReference type="InterPro" id="IPR046496">
    <property type="entry name" value="DUF6589"/>
</dbReference>
<evidence type="ECO:0000313" key="4">
    <source>
        <dbReference type="Proteomes" id="UP001222325"/>
    </source>
</evidence>
<evidence type="ECO:0000256" key="1">
    <source>
        <dbReference type="SAM" id="MobiDB-lite"/>
    </source>
</evidence>
<keyword evidence="4" id="KW-1185">Reference proteome</keyword>
<evidence type="ECO:0000313" key="3">
    <source>
        <dbReference type="EMBL" id="KAJ7081406.1"/>
    </source>
</evidence>
<organism evidence="3 4">
    <name type="scientific">Mycena belliarum</name>
    <dbReference type="NCBI Taxonomy" id="1033014"/>
    <lineage>
        <taxon>Eukaryota</taxon>
        <taxon>Fungi</taxon>
        <taxon>Dikarya</taxon>
        <taxon>Basidiomycota</taxon>
        <taxon>Agaricomycotina</taxon>
        <taxon>Agaricomycetes</taxon>
        <taxon>Agaricomycetidae</taxon>
        <taxon>Agaricales</taxon>
        <taxon>Marasmiineae</taxon>
        <taxon>Mycenaceae</taxon>
        <taxon>Mycena</taxon>
    </lineage>
</organism>
<feature type="domain" description="DUF6589" evidence="2">
    <location>
        <begin position="390"/>
        <end position="826"/>
    </location>
</feature>
<sequence>MSSTPIYVDQDPRVRKPTYVDQGTQVGEPWAEELVKEAYNEDLTRDRRFDRLLLRMRRGGWSLGKFLEKLFTTPGPNDLPRSRRHAQTVSAFLGSSIGPGGGYQMVKADRIAELMYANKDSAPKAVRSKPGTANVQRDRPDGSQMARGLLREWATRKVEGYVGAAANEVSGKDGGFHLTPEQTTWDFIHGFSIAKAVLPVEKKGAVIFRMLAAAALPAALREAFRPSPEKPNPYFTHLSRPVHAGSGGNRKDPIVIIVITFLMLMYARNLHFSVFRKIAGIWLFANNASSSIFSILSRIGFSSSYTTVLKTLRTLSASAQSVVRLKARLRAFLLIYDNINRMHRAWDPDLGQRDRMDSGTAATFIELMNCDVAKAFDPIPLKAARDKNVRKQLTTEVLLSRIDMAQLNGLMALHSLSFLVAETPALVSQKPYINLRFRTTHAKHRMPDASFTAAFPLATSDKDEGSTAGNRDVLDDLLLRQLGMDKADIDKLLIIVGGDQSTVEKIRTLQNLIGDCSHGYSSYSWVLPLIQLWHMGWADLERILSTHWGRTASNSETGDMSSFYFVNTILKRKIKDVKRPDYYPTQNFVFDTLKVEILDCWRVHLGTPDLNAYFEANPLEIEDLLKLASEIADLYLSTDASEKARAGYEHHQFKMGDPWPRSSAEDAMDVDDKRPLGDVVLANVILRLRDSMLHYEFQHAISDGDIGRAMNVMAVWTFTFTGCGKNKYSNELLELACNFQYEYSSDLQKAVLNNWLCRFNARSCWFPMDLLQEKNIRLLKKMSERKDASFGASFYQDIVSYNIRAFTKATETMKAAVGIGRTGGKHKRAKKAAAMKELATAISERQLHRFRAGRDFGYNASDDFETGYIKLSSGKVKNFIKRTIADAGNLHGDQDGIDEEEQSHPARLPFPNVVIDGILHCGGDSDSEESSGSESE</sequence>
<reference evidence="3" key="1">
    <citation type="submission" date="2023-03" db="EMBL/GenBank/DDBJ databases">
        <title>Massive genome expansion in bonnet fungi (Mycena s.s.) driven by repeated elements and novel gene families across ecological guilds.</title>
        <authorList>
            <consortium name="Lawrence Berkeley National Laboratory"/>
            <person name="Harder C.B."/>
            <person name="Miyauchi S."/>
            <person name="Viragh M."/>
            <person name="Kuo A."/>
            <person name="Thoen E."/>
            <person name="Andreopoulos B."/>
            <person name="Lu D."/>
            <person name="Skrede I."/>
            <person name="Drula E."/>
            <person name="Henrissat B."/>
            <person name="Morin E."/>
            <person name="Kohler A."/>
            <person name="Barry K."/>
            <person name="LaButti K."/>
            <person name="Morin E."/>
            <person name="Salamov A."/>
            <person name="Lipzen A."/>
            <person name="Mereny Z."/>
            <person name="Hegedus B."/>
            <person name="Baldrian P."/>
            <person name="Stursova M."/>
            <person name="Weitz H."/>
            <person name="Taylor A."/>
            <person name="Grigoriev I.V."/>
            <person name="Nagy L.G."/>
            <person name="Martin F."/>
            <person name="Kauserud H."/>
        </authorList>
    </citation>
    <scope>NUCLEOTIDE SEQUENCE</scope>
    <source>
        <strain evidence="3">CBHHK173m</strain>
    </source>
</reference>
<accession>A0AAD6XMG3</accession>
<evidence type="ECO:0000259" key="2">
    <source>
        <dbReference type="Pfam" id="PF20231"/>
    </source>
</evidence>